<reference evidence="2" key="1">
    <citation type="submission" date="2015-11" db="EMBL/GenBank/DDBJ databases">
        <authorList>
            <consortium name="Cross-ministerial Strategic Innovation Promotion Program (SIP) consortium"/>
            <person name="Tomihama T."/>
            <person name="Ikenaga M."/>
            <person name="Sakai M."/>
            <person name="Okubo T."/>
            <person name="Ikeda S."/>
        </authorList>
    </citation>
    <scope>NUCLEOTIDE SEQUENCE [LARGE SCALE GENOMIC DNA]</scope>
    <source>
        <strain evidence="2">S58</strain>
    </source>
</reference>
<dbReference type="EMBL" id="BCMM01000014">
    <property type="protein sequence ID" value="GAQ62865.1"/>
    <property type="molecule type" value="Genomic_DNA"/>
</dbReference>
<reference evidence="2" key="3">
    <citation type="submission" date="2016-02" db="EMBL/GenBank/DDBJ databases">
        <title>Draft genome of pathogenic Streptomyces sp. in Japan.</title>
        <authorList>
            <person name="Tomihama T."/>
            <person name="Ikenaga M."/>
            <person name="Sakai M."/>
            <person name="Okubo T."/>
            <person name="Ikeda S."/>
        </authorList>
    </citation>
    <scope>NUCLEOTIDE SEQUENCE [LARGE SCALE GENOMIC DNA]</scope>
    <source>
        <strain evidence="2">S58</strain>
    </source>
</reference>
<dbReference type="Proteomes" id="UP000067448">
    <property type="component" value="Unassembled WGS sequence"/>
</dbReference>
<gene>
    <name evidence="1" type="ORF">SsS58_03239</name>
</gene>
<reference evidence="1 2" key="2">
    <citation type="journal article" date="2016" name="Genome Announc.">
        <title>Draft Genome Sequences of Streptomyces scabiei S58, Streptomyces turgidiscabies T45, and Streptomyces acidiscabies a10, the Pathogens of Potato Common Scab, Isolated in Japan.</title>
        <authorList>
            <person name="Tomihama T."/>
            <person name="Nishi Y."/>
            <person name="Sakai M."/>
            <person name="Ikenaga M."/>
            <person name="Okubo T."/>
            <person name="Ikeda S."/>
        </authorList>
    </citation>
    <scope>NUCLEOTIDE SEQUENCE [LARGE SCALE GENOMIC DNA]</scope>
    <source>
        <strain evidence="1 2">S58</strain>
    </source>
</reference>
<dbReference type="AlphaFoldDB" id="A0A100JNM5"/>
<evidence type="ECO:0000313" key="2">
    <source>
        <dbReference type="Proteomes" id="UP000067448"/>
    </source>
</evidence>
<dbReference type="OrthoDB" id="4909190at2"/>
<organism evidence="1 2">
    <name type="scientific">Streptomyces scabiei</name>
    <dbReference type="NCBI Taxonomy" id="1930"/>
    <lineage>
        <taxon>Bacteria</taxon>
        <taxon>Bacillati</taxon>
        <taxon>Actinomycetota</taxon>
        <taxon>Actinomycetes</taxon>
        <taxon>Kitasatosporales</taxon>
        <taxon>Streptomycetaceae</taxon>
        <taxon>Streptomyces</taxon>
    </lineage>
</organism>
<name>A0A100JNM5_STRSC</name>
<evidence type="ECO:0000313" key="1">
    <source>
        <dbReference type="EMBL" id="GAQ62865.1"/>
    </source>
</evidence>
<comment type="caution">
    <text evidence="1">The sequence shown here is derived from an EMBL/GenBank/DDBJ whole genome shotgun (WGS) entry which is preliminary data.</text>
</comment>
<dbReference type="InterPro" id="IPR049693">
    <property type="entry name" value="Daptide_RRE"/>
</dbReference>
<dbReference type="NCBIfam" id="NF041823">
    <property type="entry name" value="daptide_RRE"/>
    <property type="match status" value="1"/>
</dbReference>
<protein>
    <submittedName>
        <fullName evidence="1">Uncharacterized protein</fullName>
    </submittedName>
</protein>
<dbReference type="RefSeq" id="WP_059080631.1">
    <property type="nucleotide sequence ID" value="NZ_BCMM01000014.1"/>
</dbReference>
<accession>A0A100JNM5</accession>
<sequence>MADLKERLIHWGTGESGTRAGTAAESGPAFPYDGSSYDGFSCDGFSCDGFSYDGFSYDGAKTVVLENREHLAAVLRSGVVGADTLVLVPGAPGEEPAADGHRVVGYEGSLAGAGGEFSPGAGFYLQIQGYGISEYMSVAGPTLVRVADDTDFDVFLADADRALLDGTFPDFLTHPAIQLADLPGLGADRTPAAGPRHRLYVDADGAVSTAPGGTRLGTAGDGPDLLDARWQRLNSGTGTTCGVCLGAVVDPGLRETALAARPWLGRYLAALGAIRSLRARGVDGDIRVSGFGGRITETLAAGADADLRDADAPLLLWTDQDVYVHAPAPGRTFSVERTAATPVEALLACGSAEAAAEYADPEHTVRIERFLARAGA</sequence>
<proteinExistence type="predicted"/>